<gene>
    <name evidence="2" type="primary">VAOA-0</name>
    <name evidence="2" type="ORF">Forpe1208_v011626</name>
</gene>
<reference evidence="2" key="1">
    <citation type="submission" date="2021-04" db="EMBL/GenBank/DDBJ databases">
        <title>First draft genome resource for Brassicaceae pathogens Fusarium oxysporum f. sp. raphani and Fusarium oxysporum f. sp. rapae.</title>
        <authorList>
            <person name="Asai S."/>
        </authorList>
    </citation>
    <scope>NUCLEOTIDE SEQUENCE</scope>
    <source>
        <strain evidence="2">Tf1208</strain>
    </source>
</reference>
<organism evidence="2 3">
    <name type="scientific">Fusarium oxysporum f. sp. rapae</name>
    <dbReference type="NCBI Taxonomy" id="485398"/>
    <lineage>
        <taxon>Eukaryota</taxon>
        <taxon>Fungi</taxon>
        <taxon>Dikarya</taxon>
        <taxon>Ascomycota</taxon>
        <taxon>Pezizomycotina</taxon>
        <taxon>Sordariomycetes</taxon>
        <taxon>Hypocreomycetidae</taxon>
        <taxon>Hypocreales</taxon>
        <taxon>Nectriaceae</taxon>
        <taxon>Fusarium</taxon>
        <taxon>Fusarium oxysporum species complex</taxon>
    </lineage>
</organism>
<evidence type="ECO:0000259" key="1">
    <source>
        <dbReference type="Pfam" id="PF02913"/>
    </source>
</evidence>
<dbReference type="Pfam" id="PF02913">
    <property type="entry name" value="FAD-oxidase_C"/>
    <property type="match status" value="1"/>
</dbReference>
<dbReference type="InterPro" id="IPR004113">
    <property type="entry name" value="FAD-bd_oxidored_4_C"/>
</dbReference>
<sequence length="335" mass="36744">MTTASATLLAACTERRSVEWRLFFLQGVVTKVGIHITPAPEACTACELRVPNERDLPQLVEILAGLQRRGVITNHPSISNVFLQAILSPDDAVKAKLVSHFGPSKTVPESVLDQLKSSYGWGFWKAEFGLQDDADVVPTLESSLRLAITKIPRAQLQVKPSGGTPGKFLRAGEVETRGIPHNGVPSLEALSLMDYRLSPGSGHTDFSPVVTTSGQALFEWYLAAKEMVSAAKFDFFSDFHAYSQYIIPIVLVVYAPEEKERANKLCQKLIDDAVRRGLTTYRTHAEFMDQIRSHSSFNGHALTKLVDSLKATMDPNNILSPAKSGIKGTKQTSFS</sequence>
<name>A0A8J5NR19_FUSOX</name>
<evidence type="ECO:0000313" key="3">
    <source>
        <dbReference type="Proteomes" id="UP000694050"/>
    </source>
</evidence>
<dbReference type="EMBL" id="JAELUQ010000008">
    <property type="protein sequence ID" value="KAG7410063.1"/>
    <property type="molecule type" value="Genomic_DNA"/>
</dbReference>
<dbReference type="AlphaFoldDB" id="A0A8J5NR19"/>
<proteinExistence type="predicted"/>
<evidence type="ECO:0000313" key="2">
    <source>
        <dbReference type="EMBL" id="KAG7410063.1"/>
    </source>
</evidence>
<feature type="domain" description="FAD-binding oxidoreductase/transferase type 4 C-terminal" evidence="1">
    <location>
        <begin position="201"/>
        <end position="323"/>
    </location>
</feature>
<dbReference type="GO" id="GO:0003824">
    <property type="term" value="F:catalytic activity"/>
    <property type="evidence" value="ECO:0007669"/>
    <property type="project" value="InterPro"/>
</dbReference>
<comment type="caution">
    <text evidence="2">The sequence shown here is derived from an EMBL/GenBank/DDBJ whole genome shotgun (WGS) entry which is preliminary data.</text>
</comment>
<accession>A0A8J5NR19</accession>
<dbReference type="GO" id="GO:0050660">
    <property type="term" value="F:flavin adenine dinucleotide binding"/>
    <property type="evidence" value="ECO:0007669"/>
    <property type="project" value="InterPro"/>
</dbReference>
<protein>
    <submittedName>
        <fullName evidence="2">Vanillyl-alcohol oxidase</fullName>
    </submittedName>
</protein>
<dbReference type="Proteomes" id="UP000694050">
    <property type="component" value="Unassembled WGS sequence"/>
</dbReference>